<name>A0A5K3FXY9_MESCO</name>
<keyword evidence="2" id="KW-0677">Repeat</keyword>
<dbReference type="InterPro" id="IPR015915">
    <property type="entry name" value="Kelch-typ_b-propeller"/>
</dbReference>
<reference evidence="3" key="1">
    <citation type="submission" date="2019-11" db="UniProtKB">
        <authorList>
            <consortium name="WormBaseParasite"/>
        </authorList>
    </citation>
    <scope>IDENTIFICATION</scope>
</reference>
<accession>A0A5K3FXY9</accession>
<dbReference type="Gene3D" id="2.120.10.80">
    <property type="entry name" value="Kelch-type beta propeller"/>
    <property type="match status" value="1"/>
</dbReference>
<dbReference type="PANTHER" id="PTHR46344">
    <property type="entry name" value="OS02G0202900 PROTEIN"/>
    <property type="match status" value="1"/>
</dbReference>
<dbReference type="PANTHER" id="PTHR46344:SF27">
    <property type="entry name" value="KELCH REPEAT SUPERFAMILY PROTEIN"/>
    <property type="match status" value="1"/>
</dbReference>
<dbReference type="WBParaSite" id="MCU_012559-RA">
    <property type="protein sequence ID" value="MCU_012559-RA"/>
    <property type="gene ID" value="MCU_012559"/>
</dbReference>
<organism evidence="3">
    <name type="scientific">Mesocestoides corti</name>
    <name type="common">Flatworm</name>
    <dbReference type="NCBI Taxonomy" id="53468"/>
    <lineage>
        <taxon>Eukaryota</taxon>
        <taxon>Metazoa</taxon>
        <taxon>Spiralia</taxon>
        <taxon>Lophotrochozoa</taxon>
        <taxon>Platyhelminthes</taxon>
        <taxon>Cestoda</taxon>
        <taxon>Eucestoda</taxon>
        <taxon>Cyclophyllidea</taxon>
        <taxon>Mesocestoididae</taxon>
        <taxon>Mesocestoides</taxon>
    </lineage>
</organism>
<evidence type="ECO:0000256" key="1">
    <source>
        <dbReference type="ARBA" id="ARBA00022441"/>
    </source>
</evidence>
<dbReference type="Pfam" id="PF01344">
    <property type="entry name" value="Kelch_1"/>
    <property type="match status" value="1"/>
</dbReference>
<proteinExistence type="predicted"/>
<dbReference type="SUPFAM" id="SSF117281">
    <property type="entry name" value="Kelch motif"/>
    <property type="match status" value="1"/>
</dbReference>
<evidence type="ECO:0000256" key="2">
    <source>
        <dbReference type="ARBA" id="ARBA00022737"/>
    </source>
</evidence>
<dbReference type="InterPro" id="IPR006652">
    <property type="entry name" value="Kelch_1"/>
</dbReference>
<dbReference type="AlphaFoldDB" id="A0A5K3FXY9"/>
<keyword evidence="1" id="KW-0880">Kelch repeat</keyword>
<protein>
    <submittedName>
        <fullName evidence="3">Kelch repeat protein</fullName>
    </submittedName>
</protein>
<evidence type="ECO:0000313" key="3">
    <source>
        <dbReference type="WBParaSite" id="MCU_012559-RA"/>
    </source>
</evidence>
<sequence>RILRLASKDCLVAFVISFETLTFATFEWTGDVTRLVRSTVACDEQVDVILRRIVPGHASYTFAALGDSIYLIGGYDKGDRVTSRVDRVDVLDGFVSWVAPMTQARVGCCAVASGERLFVFGGWLNVETLLSCEKLDPATNRQVSISLMGAATNLCTFFSASK</sequence>